<sequence length="128" mass="14223">MSRVLQNLLVPFGRDKKRDFASGTGAELLASKVRQVLLTEGTTPHSTGELPWRTSFGAGLSRLRHQRNDTVLAELARVYVRDALARWLPGVQLVQIRVEQDAAILTLHVRVREGDTAADFDVPLQRGP</sequence>
<proteinExistence type="predicted"/>
<reference evidence="2 3" key="1">
    <citation type="submission" date="2017-06" db="EMBL/GenBank/DDBJ databases">
        <title>Sequencing and comparative analysis of myxobacterial genomes.</title>
        <authorList>
            <person name="Rupp O."/>
            <person name="Goesmann A."/>
            <person name="Sogaard-Andersen L."/>
        </authorList>
    </citation>
    <scope>NUCLEOTIDE SEQUENCE [LARGE SCALE GENOMIC DNA]</scope>
    <source>
        <strain evidence="2 3">DSM 14697</strain>
    </source>
</reference>
<feature type="domain" description="IraD/Gp25-like" evidence="1">
    <location>
        <begin position="29"/>
        <end position="111"/>
    </location>
</feature>
<evidence type="ECO:0000313" key="2">
    <source>
        <dbReference type="EMBL" id="ATB45948.1"/>
    </source>
</evidence>
<evidence type="ECO:0000313" key="3">
    <source>
        <dbReference type="Proteomes" id="UP000217343"/>
    </source>
</evidence>
<name>A0A250JQK5_9BACT</name>
<dbReference type="KEGG" id="mmas:MYMAC_001536"/>
<evidence type="ECO:0000259" key="1">
    <source>
        <dbReference type="Pfam" id="PF04965"/>
    </source>
</evidence>
<dbReference type="RefSeq" id="WP_095957589.1">
    <property type="nucleotide sequence ID" value="NZ_CP022203.1"/>
</dbReference>
<dbReference type="SUPFAM" id="SSF160719">
    <property type="entry name" value="gpW/gp25-like"/>
    <property type="match status" value="1"/>
</dbReference>
<dbReference type="Proteomes" id="UP000217343">
    <property type="component" value="Chromosome"/>
</dbReference>
<dbReference type="Gene3D" id="3.10.450.40">
    <property type="match status" value="1"/>
</dbReference>
<dbReference type="AlphaFoldDB" id="A0A250JQK5"/>
<dbReference type="EMBL" id="CP022203">
    <property type="protein sequence ID" value="ATB45948.1"/>
    <property type="molecule type" value="Genomic_DNA"/>
</dbReference>
<dbReference type="Pfam" id="PF04965">
    <property type="entry name" value="GPW_gp25"/>
    <property type="match status" value="1"/>
</dbReference>
<accession>A0A250JQK5</accession>
<dbReference type="OrthoDB" id="5384120at2"/>
<protein>
    <recommendedName>
        <fullName evidence="1">IraD/Gp25-like domain-containing protein</fullName>
    </recommendedName>
</protein>
<dbReference type="InterPro" id="IPR007048">
    <property type="entry name" value="IraD/Gp25-like"/>
</dbReference>
<keyword evidence="3" id="KW-1185">Reference proteome</keyword>
<organism evidence="2 3">
    <name type="scientific">Corallococcus macrosporus DSM 14697</name>
    <dbReference type="NCBI Taxonomy" id="1189310"/>
    <lineage>
        <taxon>Bacteria</taxon>
        <taxon>Pseudomonadati</taxon>
        <taxon>Myxococcota</taxon>
        <taxon>Myxococcia</taxon>
        <taxon>Myxococcales</taxon>
        <taxon>Cystobacterineae</taxon>
        <taxon>Myxococcaceae</taxon>
        <taxon>Corallococcus</taxon>
    </lineage>
</organism>
<gene>
    <name evidence="2" type="ORF">MYMAC_001536</name>
</gene>